<evidence type="ECO:0000313" key="8">
    <source>
        <dbReference type="Proteomes" id="UP000219465"/>
    </source>
</evidence>
<dbReference type="SMART" id="SM00490">
    <property type="entry name" value="HELICc"/>
    <property type="match status" value="1"/>
</dbReference>
<dbReference type="InterPro" id="IPR001650">
    <property type="entry name" value="Helicase_C-like"/>
</dbReference>
<dbReference type="OrthoDB" id="9815222at2"/>
<gene>
    <name evidence="7" type="ORF">SAMN05877838_3975</name>
</gene>
<sequence length="1173" mass="129538">MNTEEVQAIVGQALEPGYRGRLLARGQARAMIWRNGQLPPGAPGFAPSLSYDLMGYGHALLSLGIRLREEGGDQTMIRSAFEHAGDAFEAIVSKGDPGDPPRGFVRLMASASFHLARLSARAFSMLFVTLEDVNLSRMERALALLILRSLDQLEAEIIAWKLDGTGSDEAVRAELVQVLDDDADQGAGKEDEDDEEGISEALDLVLTDQLYGGLGAFLLALQTGEADLVEVARAQIKDGLAASAELNLVPQWWCFRLTLHLLDDLWGSSFHEVLPTNPPEGDGAAWQQLRRLFIATLFGRKRSEIELWPSQIDAARRSVDSTDNLVVSLPTSAGKTRVAELCILKCLSEGRRIVFVTPLRALSAQTETGLQRTFGPLGKTISALYGSIGTSGFEEDALKTRHIVVATPEKLDFALRNDPTILDDVGLVVLDEGHMIGLGEREVRYEVQIQRLLQRADAAQRRLVCLSAIMPEGDQFDDFVSWIRRDEEGDAVSVDWRPTRIRFGEVLWRNNRARLELRVGDENPFVPRFFGPRAPTRGRRRLSFPNDQRELVLATAWRLVEDGQSVLIYCPMRRSVEPYAERIVKLAGYDLLDSVLDRDPAVLAPALAIGAEWLGENHPILKCLSLGVAVHHGALPTPFRKEMERLLRDGVLKITVSSPTLAQGLNLTATAVIMHSLHRSQDVIPTSEFKNVIGRAGRAFIDVEGLVLFPIFDRHDYRQAQWAELIGKVSEHSLESGLLRLVITLLVRLRNALGINDLNELQEYILNNAAAWDFPNIAGEADEERDAAARNWEQYISVLDTAILSLLGDQEMNADEIAAQLDKVLQSSLWQRRLERRNANFQELVKASLEARARLIWNQSTPQQRRGYFLAGVGLQTGQQLDAVAAAANDLLIAANGAILGNEHEPAIEAITGLAETVFNIMPFVPDPFPDNWRDVLRCWLMGQPLAEVVADNPSDVLRFVENGLIYKLPWGIEAIKVRAQANGDTIGDDGIFTIDDFETGLAVPAIETGTLNRSAAILMQAGFTSRLAAIKAVNDTGANFENAAGMRAWMDSEAVFELGQDAEWPTPESHELWLDFTTSYVPPERSIWSTQSATFEAEWLNPKNVPATGVAVKLVGHGDEILILSAKMEKIGRLAEPLIMMSRGITTARVAPDNRYLDVVYHGPDDLNLLAA</sequence>
<dbReference type="InterPro" id="IPR014001">
    <property type="entry name" value="Helicase_ATP-bd"/>
</dbReference>
<dbReference type="SUPFAM" id="SSF52540">
    <property type="entry name" value="P-loop containing nucleoside triphosphate hydrolases"/>
    <property type="match status" value="1"/>
</dbReference>
<dbReference type="GO" id="GO:0004386">
    <property type="term" value="F:helicase activity"/>
    <property type="evidence" value="ECO:0007669"/>
    <property type="project" value="UniProtKB-KW"/>
</dbReference>
<dbReference type="PANTHER" id="PTHR47961:SF6">
    <property type="entry name" value="DNA-DIRECTED DNA POLYMERASE"/>
    <property type="match status" value="1"/>
</dbReference>
<dbReference type="Gene3D" id="3.40.50.300">
    <property type="entry name" value="P-loop containing nucleotide triphosphate hydrolases"/>
    <property type="match status" value="2"/>
</dbReference>
<dbReference type="PROSITE" id="PS51194">
    <property type="entry name" value="HELICASE_CTER"/>
    <property type="match status" value="1"/>
</dbReference>
<feature type="domain" description="Helicase ATP-binding" evidence="5">
    <location>
        <begin position="316"/>
        <end position="488"/>
    </location>
</feature>
<dbReference type="SMART" id="SM00487">
    <property type="entry name" value="DEXDc"/>
    <property type="match status" value="1"/>
</dbReference>
<dbReference type="PROSITE" id="PS51192">
    <property type="entry name" value="HELICASE_ATP_BIND_1"/>
    <property type="match status" value="1"/>
</dbReference>
<keyword evidence="8" id="KW-1185">Reference proteome</keyword>
<evidence type="ECO:0000256" key="1">
    <source>
        <dbReference type="ARBA" id="ARBA00022741"/>
    </source>
</evidence>
<dbReference type="GO" id="GO:0016787">
    <property type="term" value="F:hydrolase activity"/>
    <property type="evidence" value="ECO:0007669"/>
    <property type="project" value="UniProtKB-KW"/>
</dbReference>
<dbReference type="AlphaFoldDB" id="A0A286IFV5"/>
<dbReference type="Proteomes" id="UP000219465">
    <property type="component" value="Unassembled WGS sequence"/>
</dbReference>
<dbReference type="InterPro" id="IPR050474">
    <property type="entry name" value="Hel308_SKI2-like"/>
</dbReference>
<proteinExistence type="predicted"/>
<keyword evidence="3 7" id="KW-0347">Helicase</keyword>
<reference evidence="8" key="1">
    <citation type="submission" date="2017-08" db="EMBL/GenBank/DDBJ databases">
        <authorList>
            <person name="Varghese N."/>
            <person name="Submissions S."/>
        </authorList>
    </citation>
    <scope>NUCLEOTIDE SEQUENCE [LARGE SCALE GENOMIC DNA]</scope>
    <source>
        <strain evidence="8">KCTC 23107</strain>
    </source>
</reference>
<evidence type="ECO:0000256" key="4">
    <source>
        <dbReference type="ARBA" id="ARBA00022840"/>
    </source>
</evidence>
<evidence type="ECO:0000259" key="5">
    <source>
        <dbReference type="PROSITE" id="PS51192"/>
    </source>
</evidence>
<evidence type="ECO:0000259" key="6">
    <source>
        <dbReference type="PROSITE" id="PS51194"/>
    </source>
</evidence>
<dbReference type="GO" id="GO:0003676">
    <property type="term" value="F:nucleic acid binding"/>
    <property type="evidence" value="ECO:0007669"/>
    <property type="project" value="InterPro"/>
</dbReference>
<name>A0A286IFV5_9HYPH</name>
<evidence type="ECO:0000256" key="3">
    <source>
        <dbReference type="ARBA" id="ARBA00022806"/>
    </source>
</evidence>
<dbReference type="CDD" id="cd17921">
    <property type="entry name" value="DEXHc_Ski2"/>
    <property type="match status" value="1"/>
</dbReference>
<evidence type="ECO:0000313" key="7">
    <source>
        <dbReference type="EMBL" id="SOE19025.1"/>
    </source>
</evidence>
<keyword evidence="2" id="KW-0378">Hydrolase</keyword>
<accession>A0A286IFV5</accession>
<dbReference type="InterPro" id="IPR027417">
    <property type="entry name" value="P-loop_NTPase"/>
</dbReference>
<organism evidence="7 8">
    <name type="scientific">Hoeflea halophila</name>
    <dbReference type="NCBI Taxonomy" id="714899"/>
    <lineage>
        <taxon>Bacteria</taxon>
        <taxon>Pseudomonadati</taxon>
        <taxon>Pseudomonadota</taxon>
        <taxon>Alphaproteobacteria</taxon>
        <taxon>Hyphomicrobiales</taxon>
        <taxon>Rhizobiaceae</taxon>
        <taxon>Hoeflea</taxon>
    </lineage>
</organism>
<dbReference type="EMBL" id="OCPC01000008">
    <property type="protein sequence ID" value="SOE19025.1"/>
    <property type="molecule type" value="Genomic_DNA"/>
</dbReference>
<dbReference type="GO" id="GO:0005524">
    <property type="term" value="F:ATP binding"/>
    <property type="evidence" value="ECO:0007669"/>
    <property type="project" value="UniProtKB-KW"/>
</dbReference>
<keyword evidence="4" id="KW-0067">ATP-binding</keyword>
<feature type="domain" description="Helicase C-terminal" evidence="6">
    <location>
        <begin position="547"/>
        <end position="742"/>
    </location>
</feature>
<dbReference type="Pfam" id="PF00271">
    <property type="entry name" value="Helicase_C"/>
    <property type="match status" value="1"/>
</dbReference>
<protein>
    <submittedName>
        <fullName evidence="7">Helicase-like protein</fullName>
    </submittedName>
</protein>
<dbReference type="RefSeq" id="WP_097109500.1">
    <property type="nucleotide sequence ID" value="NZ_OCPC01000008.1"/>
</dbReference>
<dbReference type="Pfam" id="PF00270">
    <property type="entry name" value="DEAD"/>
    <property type="match status" value="1"/>
</dbReference>
<evidence type="ECO:0000256" key="2">
    <source>
        <dbReference type="ARBA" id="ARBA00022801"/>
    </source>
</evidence>
<dbReference type="PANTHER" id="PTHR47961">
    <property type="entry name" value="DNA POLYMERASE THETA, PUTATIVE (AFU_ORTHOLOGUE AFUA_1G05260)-RELATED"/>
    <property type="match status" value="1"/>
</dbReference>
<dbReference type="InterPro" id="IPR011545">
    <property type="entry name" value="DEAD/DEAH_box_helicase_dom"/>
</dbReference>
<keyword evidence="1" id="KW-0547">Nucleotide-binding</keyword>